<feature type="compositionally biased region" description="Basic and acidic residues" evidence="3">
    <location>
        <begin position="461"/>
        <end position="470"/>
    </location>
</feature>
<dbReference type="Gene3D" id="2.30.29.30">
    <property type="entry name" value="Pleckstrin-homology domain (PH domain)/Phosphotyrosine-binding domain (PTB)"/>
    <property type="match status" value="1"/>
</dbReference>
<feature type="compositionally biased region" description="Basic and acidic residues" evidence="3">
    <location>
        <begin position="90"/>
        <end position="99"/>
    </location>
</feature>
<dbReference type="EMBL" id="LFJN01000006">
    <property type="protein sequence ID" value="KPI43015.1"/>
    <property type="molecule type" value="Genomic_DNA"/>
</dbReference>
<feature type="compositionally biased region" description="Low complexity" evidence="3">
    <location>
        <begin position="279"/>
        <end position="293"/>
    </location>
</feature>
<dbReference type="VEuPathDB" id="FungiDB:AB675_1847"/>
<evidence type="ECO:0000256" key="1">
    <source>
        <dbReference type="ARBA" id="ARBA00004123"/>
    </source>
</evidence>
<dbReference type="PANTHER" id="PTHR23138:SF142">
    <property type="entry name" value="RAN-BINDING PROTEIN 3B-RELATED"/>
    <property type="match status" value="1"/>
</dbReference>
<feature type="region of interest" description="Disordered" evidence="3">
    <location>
        <begin position="1"/>
        <end position="266"/>
    </location>
</feature>
<feature type="compositionally biased region" description="Low complexity" evidence="3">
    <location>
        <begin position="256"/>
        <end position="266"/>
    </location>
</feature>
<feature type="domain" description="RanBD1" evidence="4">
    <location>
        <begin position="415"/>
        <end position="566"/>
    </location>
</feature>
<sequence length="566" mass="58288">MTTATESSAQASEQLKSVEGAERPPSANGSDGESERTREKLKKTSIAGLSQHTREKTFGSEADPASSDHTSTEAPPTENGFGRGRPSKKRSFEDIKDEQASPAENTETKGRGAHKRMRSREITHDAEVAPAYTAADAGSPLQEEADADVADAPGGPGVMIEADVPTDTNAQTAQTVEEKILDMEDTTNEPVVGVGKGTGLPSTAVQDPSSDKPNQNAAGLPSKTTPTASSGFSNTSSASPFGAVKSPPKDAEENVASPNSSTTSTSAFASSGLAAFASQDKSPFGASGSTKSTGGFGGGGSSFGSGGTGFGKATVGGGFGSGGGFGGGAAPSSFGGSAPSLFGAKSAFGGGGFGGSSSNSFGGSSGFGGGAAPKSFGGAPSVIGASHTKAEEDDEDGSGDEEEAGATGPAEEDKPDSRFHKQDVETGEEGEQTIFSARAKLYHFDEKQWKERGTGVIKVNIRQEKTTKPDESEDDHEQDPEAGDYDDVDIKARVIMRSDGVHRVILNSPVFKDMKVGTTDGDEPSGKTMYLTGMDEGKPRLFQIKMGKEDTLRELYFRICEFRDGL</sequence>
<dbReference type="OrthoDB" id="185618at2759"/>
<feature type="region of interest" description="Disordered" evidence="3">
    <location>
        <begin position="353"/>
        <end position="432"/>
    </location>
</feature>
<dbReference type="SUPFAM" id="SSF50729">
    <property type="entry name" value="PH domain-like"/>
    <property type="match status" value="1"/>
</dbReference>
<organism evidence="5 6">
    <name type="scientific">Cyphellophora attinorum</name>
    <dbReference type="NCBI Taxonomy" id="1664694"/>
    <lineage>
        <taxon>Eukaryota</taxon>
        <taxon>Fungi</taxon>
        <taxon>Dikarya</taxon>
        <taxon>Ascomycota</taxon>
        <taxon>Pezizomycotina</taxon>
        <taxon>Eurotiomycetes</taxon>
        <taxon>Chaetothyriomycetidae</taxon>
        <taxon>Chaetothyriales</taxon>
        <taxon>Cyphellophoraceae</taxon>
        <taxon>Cyphellophora</taxon>
    </lineage>
</organism>
<proteinExistence type="predicted"/>
<dbReference type="InterPro" id="IPR000156">
    <property type="entry name" value="Ran_bind_dom"/>
</dbReference>
<feature type="compositionally biased region" description="Low complexity" evidence="3">
    <location>
        <begin position="226"/>
        <end position="241"/>
    </location>
</feature>
<feature type="compositionally biased region" description="Acidic residues" evidence="3">
    <location>
        <begin position="471"/>
        <end position="485"/>
    </location>
</feature>
<dbReference type="Pfam" id="PF00638">
    <property type="entry name" value="Ran_BP1"/>
    <property type="match status" value="2"/>
</dbReference>
<gene>
    <name evidence="5" type="ORF">AB675_1847</name>
</gene>
<feature type="compositionally biased region" description="Gly residues" evidence="3">
    <location>
        <begin position="294"/>
        <end position="329"/>
    </location>
</feature>
<feature type="compositionally biased region" description="Polar residues" evidence="3">
    <location>
        <begin position="200"/>
        <end position="225"/>
    </location>
</feature>
<keyword evidence="2" id="KW-0539">Nucleus</keyword>
<feature type="compositionally biased region" description="Polar residues" evidence="3">
    <location>
        <begin position="1"/>
        <end position="15"/>
    </location>
</feature>
<reference evidence="5 6" key="1">
    <citation type="submission" date="2015-06" db="EMBL/GenBank/DDBJ databases">
        <title>Draft genome of the ant-associated black yeast Phialophora attae CBS 131958.</title>
        <authorList>
            <person name="Moreno L.F."/>
            <person name="Stielow B.J."/>
            <person name="de Hoog S."/>
            <person name="Vicente V.A."/>
            <person name="Weiss V.A."/>
            <person name="de Vries M."/>
            <person name="Cruz L.M."/>
            <person name="Souza E.M."/>
        </authorList>
    </citation>
    <scope>NUCLEOTIDE SEQUENCE [LARGE SCALE GENOMIC DNA]</scope>
    <source>
        <strain evidence="5 6">CBS 131958</strain>
    </source>
</reference>
<dbReference type="InterPro" id="IPR045255">
    <property type="entry name" value="RanBP1-like"/>
</dbReference>
<feature type="compositionally biased region" description="Polar residues" evidence="3">
    <location>
        <begin position="166"/>
        <end position="175"/>
    </location>
</feature>
<dbReference type="STRING" id="1664694.A0A0N1P264"/>
<dbReference type="GeneID" id="28733649"/>
<dbReference type="PANTHER" id="PTHR23138">
    <property type="entry name" value="RAN BINDING PROTEIN"/>
    <property type="match status" value="1"/>
</dbReference>
<feature type="compositionally biased region" description="Acidic residues" evidence="3">
    <location>
        <begin position="391"/>
        <end position="404"/>
    </location>
</feature>
<feature type="region of interest" description="Disordered" evidence="3">
    <location>
        <begin position="279"/>
        <end position="336"/>
    </location>
</feature>
<dbReference type="GO" id="GO:0005634">
    <property type="term" value="C:nucleus"/>
    <property type="evidence" value="ECO:0007669"/>
    <property type="project" value="UniProtKB-SubCell"/>
</dbReference>
<evidence type="ECO:0000313" key="6">
    <source>
        <dbReference type="Proteomes" id="UP000038010"/>
    </source>
</evidence>
<dbReference type="SMART" id="SM00160">
    <property type="entry name" value="RanBD"/>
    <property type="match status" value="1"/>
</dbReference>
<evidence type="ECO:0000313" key="5">
    <source>
        <dbReference type="EMBL" id="KPI43015.1"/>
    </source>
</evidence>
<accession>A0A0N1P264</accession>
<evidence type="ECO:0000256" key="2">
    <source>
        <dbReference type="ARBA" id="ARBA00023242"/>
    </source>
</evidence>
<evidence type="ECO:0000259" key="4">
    <source>
        <dbReference type="PROSITE" id="PS50196"/>
    </source>
</evidence>
<feature type="compositionally biased region" description="Basic and acidic residues" evidence="3">
    <location>
        <begin position="411"/>
        <end position="424"/>
    </location>
</feature>
<name>A0A0N1P264_9EURO</name>
<comment type="caution">
    <text evidence="5">The sequence shown here is derived from an EMBL/GenBank/DDBJ whole genome shotgun (WGS) entry which is preliminary data.</text>
</comment>
<dbReference type="AlphaFoldDB" id="A0A0N1P264"/>
<keyword evidence="6" id="KW-1185">Reference proteome</keyword>
<dbReference type="PROSITE" id="PS50196">
    <property type="entry name" value="RANBD1"/>
    <property type="match status" value="1"/>
</dbReference>
<dbReference type="InterPro" id="IPR011993">
    <property type="entry name" value="PH-like_dom_sf"/>
</dbReference>
<feature type="region of interest" description="Disordered" evidence="3">
    <location>
        <begin position="460"/>
        <end position="485"/>
    </location>
</feature>
<dbReference type="RefSeq" id="XP_018002978.1">
    <property type="nucleotide sequence ID" value="XM_018141769.1"/>
</dbReference>
<feature type="compositionally biased region" description="Low complexity" evidence="3">
    <location>
        <begin position="372"/>
        <end position="381"/>
    </location>
</feature>
<protein>
    <submittedName>
        <fullName evidence="5">Ran-specific GTPase-activating protein 2</fullName>
    </submittedName>
</protein>
<dbReference type="Proteomes" id="UP000038010">
    <property type="component" value="Unassembled WGS sequence"/>
</dbReference>
<evidence type="ECO:0000256" key="3">
    <source>
        <dbReference type="SAM" id="MobiDB-lite"/>
    </source>
</evidence>
<comment type="subcellular location">
    <subcellularLocation>
        <location evidence="1">Nucleus</location>
    </subcellularLocation>
</comment>